<keyword evidence="4" id="KW-1185">Reference proteome</keyword>
<organism evidence="3 4">
    <name type="scientific">Nonomuraea endophytica</name>
    <dbReference type="NCBI Taxonomy" id="714136"/>
    <lineage>
        <taxon>Bacteria</taxon>
        <taxon>Bacillati</taxon>
        <taxon>Actinomycetota</taxon>
        <taxon>Actinomycetes</taxon>
        <taxon>Streptosporangiales</taxon>
        <taxon>Streptosporangiaceae</taxon>
        <taxon>Nonomuraea</taxon>
    </lineage>
</organism>
<accession>A0A7W8ED54</accession>
<protein>
    <submittedName>
        <fullName evidence="3">Uncharacterized protein</fullName>
    </submittedName>
</protein>
<sequence length="313" mass="33165">MTSHESFDDLEAELLALGDAVDVPAPPPSDVAAAVRARLEADGSTSTDDASTETDHGASGGAEGGDAEQVGPPEELAPRGGPSAPEDGAGAASPVPGEPGSRGRRGVFRRPPGREDGARRPGRRRRLVITAVVVAVVVAITAGTPQGRAAVAHILRLAGIELRISDTPPVAVTPTPLPGERTVTPDQLAGLVKFPVNRPSVLGEPDEVRISDKGRVVSMFWGGVRLDQFDGGFSPVFLKEMGEPWPDNVPLRYGEAWWITGTHRLSYLKRGDNTPLPLRLAEETLLWERSGIGFRLEGVKDKNRAAEIANSLR</sequence>
<comment type="caution">
    <text evidence="3">The sequence shown here is derived from an EMBL/GenBank/DDBJ whole genome shotgun (WGS) entry which is preliminary data.</text>
</comment>
<keyword evidence="2" id="KW-0472">Membrane</keyword>
<dbReference type="EMBL" id="JACHIN010000001">
    <property type="protein sequence ID" value="MBB5075159.1"/>
    <property type="molecule type" value="Genomic_DNA"/>
</dbReference>
<proteinExistence type="predicted"/>
<name>A0A7W8ED54_9ACTN</name>
<keyword evidence="2" id="KW-0812">Transmembrane</keyword>
<keyword evidence="2" id="KW-1133">Transmembrane helix</keyword>
<evidence type="ECO:0000256" key="2">
    <source>
        <dbReference type="SAM" id="Phobius"/>
    </source>
</evidence>
<dbReference type="RefSeq" id="WP_184958116.1">
    <property type="nucleotide sequence ID" value="NZ_JACHIN010000001.1"/>
</dbReference>
<dbReference type="Proteomes" id="UP000568380">
    <property type="component" value="Unassembled WGS sequence"/>
</dbReference>
<gene>
    <name evidence="3" type="ORF">HNR40_000605</name>
</gene>
<dbReference type="AlphaFoldDB" id="A0A7W8ED54"/>
<feature type="transmembrane region" description="Helical" evidence="2">
    <location>
        <begin position="127"/>
        <end position="144"/>
    </location>
</feature>
<reference evidence="3 4" key="1">
    <citation type="submission" date="2020-08" db="EMBL/GenBank/DDBJ databases">
        <title>Genomic Encyclopedia of Type Strains, Phase IV (KMG-IV): sequencing the most valuable type-strain genomes for metagenomic binning, comparative biology and taxonomic classification.</title>
        <authorList>
            <person name="Goeker M."/>
        </authorList>
    </citation>
    <scope>NUCLEOTIDE SEQUENCE [LARGE SCALE GENOMIC DNA]</scope>
    <source>
        <strain evidence="3 4">DSM 45385</strain>
    </source>
</reference>
<feature type="region of interest" description="Disordered" evidence="1">
    <location>
        <begin position="19"/>
        <end position="122"/>
    </location>
</feature>
<evidence type="ECO:0000256" key="1">
    <source>
        <dbReference type="SAM" id="MobiDB-lite"/>
    </source>
</evidence>
<evidence type="ECO:0000313" key="3">
    <source>
        <dbReference type="EMBL" id="MBB5075159.1"/>
    </source>
</evidence>
<evidence type="ECO:0000313" key="4">
    <source>
        <dbReference type="Proteomes" id="UP000568380"/>
    </source>
</evidence>